<organism evidence="8 9">
    <name type="scientific">Lacticaseibacillus jixianensis</name>
    <dbReference type="NCBI Taxonomy" id="2486012"/>
    <lineage>
        <taxon>Bacteria</taxon>
        <taxon>Bacillati</taxon>
        <taxon>Bacillota</taxon>
        <taxon>Bacilli</taxon>
        <taxon>Lactobacillales</taxon>
        <taxon>Lactobacillaceae</taxon>
        <taxon>Lacticaseibacillus</taxon>
    </lineage>
</organism>
<evidence type="ECO:0000256" key="5">
    <source>
        <dbReference type="HAMAP-Rule" id="MF_00593"/>
    </source>
</evidence>
<comment type="pathway">
    <text evidence="5">Cell wall biogenesis; lipoteichoic acid biosynthesis.</text>
</comment>
<sequence length="502" mass="55019">MMKSLIQMIDEIALSHPDWPAVNDRGVIKTYGELKAASDGIAASLMARQLPAKAPLLVYTDQSFAAIATFLGCVKAGHAYIPVDSHSPNDRLTMIEAIAHPALVLATIPLPLALKTPTVEASALAAMMQEKAAAHNVALAADDNFYIIFTSGTTGQPKGVQISHANLISFVAWMASFDLPRRPRFLAQAPFSFDLSVMSLYPTLTAGGCLQILPKEKTDNLKTLFETLPHLPVDVWVSTPSFVDICLLSPLFDAVHYPALKQFYFCGEELTHATAEKLRARFPQAKLYNTYGPTEATVAVTAIEITDQVLADYARLPIGYAKPDTTMTLVPGTAREQDDQQVGELEIIGPSVSKGYLNRPEKTAAAFANTHGLRGYRTGDLGYIAEDGLIFYRGRTDFQIKLNGYRIELEEVDHYLNQAPMIRQAVAVPKYNAEHKVQQMLAYVVPAPGEEGGLALTKKIRTHLQGVMMPYMIPQRFIYRDTLPLTQNGKVAVKALISEVNA</sequence>
<evidence type="ECO:0000256" key="4">
    <source>
        <dbReference type="ARBA" id="ARBA00022840"/>
    </source>
</evidence>
<feature type="binding site" evidence="5">
    <location>
        <begin position="150"/>
        <end position="151"/>
    </location>
    <ligand>
        <name>ATP</name>
        <dbReference type="ChEBI" id="CHEBI:30616"/>
    </ligand>
</feature>
<evidence type="ECO:0000259" key="7">
    <source>
        <dbReference type="Pfam" id="PF13193"/>
    </source>
</evidence>
<dbReference type="InterPro" id="IPR010072">
    <property type="entry name" value="DltA"/>
</dbReference>
<dbReference type="InterPro" id="IPR044507">
    <property type="entry name" value="DltA-like"/>
</dbReference>
<evidence type="ECO:0000259" key="6">
    <source>
        <dbReference type="Pfam" id="PF00501"/>
    </source>
</evidence>
<dbReference type="EMBL" id="JBHTMO010000022">
    <property type="protein sequence ID" value="MFD1393313.1"/>
    <property type="molecule type" value="Genomic_DNA"/>
</dbReference>
<feature type="binding site" evidence="5">
    <location>
        <position position="490"/>
    </location>
    <ligand>
        <name>D-alanine</name>
        <dbReference type="ChEBI" id="CHEBI:57416"/>
    </ligand>
</feature>
<comment type="subcellular location">
    <subcellularLocation>
        <location evidence="5">Cytoplasm</location>
    </subcellularLocation>
</comment>
<feature type="binding site" evidence="5">
    <location>
        <position position="380"/>
    </location>
    <ligand>
        <name>ATP</name>
        <dbReference type="ChEBI" id="CHEBI:30616"/>
    </ligand>
</feature>
<dbReference type="InterPro" id="IPR042099">
    <property type="entry name" value="ANL_N_sf"/>
</dbReference>
<dbReference type="Proteomes" id="UP001597249">
    <property type="component" value="Unassembled WGS sequence"/>
</dbReference>
<keyword evidence="2 5" id="KW-0436">Ligase</keyword>
<dbReference type="SUPFAM" id="SSF56801">
    <property type="entry name" value="Acetyl-CoA synthetase-like"/>
    <property type="match status" value="1"/>
</dbReference>
<dbReference type="Pfam" id="PF00501">
    <property type="entry name" value="AMP-binding"/>
    <property type="match status" value="1"/>
</dbReference>
<dbReference type="GO" id="GO:0016874">
    <property type="term" value="F:ligase activity"/>
    <property type="evidence" value="ECO:0007669"/>
    <property type="project" value="UniProtKB-KW"/>
</dbReference>
<dbReference type="NCBIfam" id="NF003417">
    <property type="entry name" value="PRK04813.1"/>
    <property type="match status" value="1"/>
</dbReference>
<name>A0ABW4BAF8_9LACO</name>
<dbReference type="PROSITE" id="PS00455">
    <property type="entry name" value="AMP_BINDING"/>
    <property type="match status" value="1"/>
</dbReference>
<dbReference type="CDD" id="cd05945">
    <property type="entry name" value="DltA"/>
    <property type="match status" value="1"/>
</dbReference>
<accession>A0ABW4BAF8</accession>
<feature type="binding site" evidence="5">
    <location>
        <position position="490"/>
    </location>
    <ligand>
        <name>ATP</name>
        <dbReference type="ChEBI" id="CHEBI:30616"/>
    </ligand>
</feature>
<evidence type="ECO:0000313" key="9">
    <source>
        <dbReference type="Proteomes" id="UP001597249"/>
    </source>
</evidence>
<keyword evidence="1 5" id="KW-0963">Cytoplasm</keyword>
<dbReference type="InterPro" id="IPR025110">
    <property type="entry name" value="AMP-bd_C"/>
</dbReference>
<dbReference type="InterPro" id="IPR010071">
    <property type="entry name" value="AA_adenyl_dom"/>
</dbReference>
<feature type="domain" description="AMP-dependent synthetase/ligase" evidence="6">
    <location>
        <begin position="12"/>
        <end position="357"/>
    </location>
</feature>
<dbReference type="InterPro" id="IPR000873">
    <property type="entry name" value="AMP-dep_synth/lig_dom"/>
</dbReference>
<comment type="catalytic activity">
    <reaction evidence="5">
        <text>holo-[D-alanyl-carrier protein] + D-alanine + ATP = D-alanyl-[D-alanyl-carrier protein] + AMP + diphosphate</text>
        <dbReference type="Rhea" id="RHEA:55132"/>
        <dbReference type="Rhea" id="RHEA-COMP:14102"/>
        <dbReference type="Rhea" id="RHEA-COMP:14103"/>
        <dbReference type="ChEBI" id="CHEBI:30616"/>
        <dbReference type="ChEBI" id="CHEBI:33019"/>
        <dbReference type="ChEBI" id="CHEBI:57416"/>
        <dbReference type="ChEBI" id="CHEBI:64479"/>
        <dbReference type="ChEBI" id="CHEBI:138620"/>
        <dbReference type="ChEBI" id="CHEBI:456215"/>
        <dbReference type="EC" id="6.2.1.54"/>
    </reaction>
</comment>
<dbReference type="Pfam" id="PF13193">
    <property type="entry name" value="AMP-binding_C"/>
    <property type="match status" value="1"/>
</dbReference>
<dbReference type="HAMAP" id="MF_00593">
    <property type="entry name" value="DltA"/>
    <property type="match status" value="1"/>
</dbReference>
<dbReference type="RefSeq" id="WP_125585502.1">
    <property type="nucleotide sequence ID" value="NZ_JBHTMO010000022.1"/>
</dbReference>
<protein>
    <recommendedName>
        <fullName evidence="5">D-alanine--D-alanyl carrier protein ligase</fullName>
        <shortName evidence="5">DCL</shortName>
        <ecNumber evidence="5">6.2.1.54</ecNumber>
    </recommendedName>
    <alternativeName>
        <fullName evidence="5">D-alanine--poly(phosphoribitol) ligase subunit 1</fullName>
    </alternativeName>
    <alternativeName>
        <fullName evidence="5">D-alanine-activating enzyme</fullName>
        <shortName evidence="5">DAE</shortName>
    </alternativeName>
</protein>
<proteinExistence type="inferred from homology"/>
<comment type="similarity">
    <text evidence="5">Belongs to the ATP-dependent AMP-binding enzyme family. DltA subfamily.</text>
</comment>
<dbReference type="InterPro" id="IPR045851">
    <property type="entry name" value="AMP-bd_C_sf"/>
</dbReference>
<feature type="binding site" evidence="5">
    <location>
        <position position="298"/>
    </location>
    <ligand>
        <name>D-alanine</name>
        <dbReference type="ChEBI" id="CHEBI:57416"/>
    </ligand>
</feature>
<feature type="binding site" evidence="5">
    <location>
        <position position="194"/>
    </location>
    <ligand>
        <name>D-alanine</name>
        <dbReference type="ChEBI" id="CHEBI:57416"/>
    </ligand>
</feature>
<evidence type="ECO:0000256" key="2">
    <source>
        <dbReference type="ARBA" id="ARBA00022598"/>
    </source>
</evidence>
<dbReference type="NCBIfam" id="TIGR01734">
    <property type="entry name" value="D-ala-DACP-lig"/>
    <property type="match status" value="1"/>
</dbReference>
<evidence type="ECO:0000256" key="1">
    <source>
        <dbReference type="ARBA" id="ARBA00022490"/>
    </source>
</evidence>
<gene>
    <name evidence="5 8" type="primary">dltA</name>
    <name evidence="8" type="ORF">ACFQ3L_06975</name>
</gene>
<dbReference type="Gene3D" id="3.30.300.30">
    <property type="match status" value="1"/>
</dbReference>
<reference evidence="9" key="1">
    <citation type="journal article" date="2019" name="Int. J. Syst. Evol. Microbiol.">
        <title>The Global Catalogue of Microorganisms (GCM) 10K type strain sequencing project: providing services to taxonomists for standard genome sequencing and annotation.</title>
        <authorList>
            <consortium name="The Broad Institute Genomics Platform"/>
            <consortium name="The Broad Institute Genome Sequencing Center for Infectious Disease"/>
            <person name="Wu L."/>
            <person name="Ma J."/>
        </authorList>
    </citation>
    <scope>NUCLEOTIDE SEQUENCE [LARGE SCALE GENOMIC DNA]</scope>
    <source>
        <strain evidence="9">CCM 8911</strain>
    </source>
</reference>
<feature type="binding site" evidence="5">
    <location>
        <begin position="289"/>
        <end position="294"/>
    </location>
    <ligand>
        <name>ATP</name>
        <dbReference type="ChEBI" id="CHEBI:30616"/>
    </ligand>
</feature>
<evidence type="ECO:0000313" key="8">
    <source>
        <dbReference type="EMBL" id="MFD1393313.1"/>
    </source>
</evidence>
<keyword evidence="9" id="KW-1185">Reference proteome</keyword>
<dbReference type="InterPro" id="IPR020845">
    <property type="entry name" value="AMP-binding_CS"/>
</dbReference>
<dbReference type="Gene3D" id="3.40.50.12780">
    <property type="entry name" value="N-terminal domain of ligase-like"/>
    <property type="match status" value="1"/>
</dbReference>
<feature type="domain" description="AMP-binding enzyme C-terminal" evidence="7">
    <location>
        <begin position="411"/>
        <end position="490"/>
    </location>
</feature>
<evidence type="ECO:0000256" key="3">
    <source>
        <dbReference type="ARBA" id="ARBA00022741"/>
    </source>
</evidence>
<dbReference type="PANTHER" id="PTHR45398:SF1">
    <property type="entry name" value="ENZYME, PUTATIVE (JCVI)-RELATED"/>
    <property type="match status" value="1"/>
</dbReference>
<keyword evidence="3 5" id="KW-0547">Nucleotide-binding</keyword>
<keyword evidence="4 5" id="KW-0067">ATP-binding</keyword>
<feature type="binding site" evidence="5">
    <location>
        <begin position="392"/>
        <end position="395"/>
    </location>
    <ligand>
        <name>ATP</name>
        <dbReference type="ChEBI" id="CHEBI:30616"/>
    </ligand>
</feature>
<dbReference type="PANTHER" id="PTHR45398">
    <property type="match status" value="1"/>
</dbReference>
<dbReference type="NCBIfam" id="TIGR01733">
    <property type="entry name" value="AA-adenyl-dom"/>
    <property type="match status" value="1"/>
</dbReference>
<dbReference type="EC" id="6.2.1.54" evidence="5"/>
<comment type="function">
    <text evidence="5">Catalyzes the first step in the D-alanylation of lipoteichoic acid (LTA), the activation of D-alanine and its transfer onto the D-alanyl carrier protein (Dcp) DltC. In an ATP-dependent two-step reaction, forms a high energy D-alanyl-AMP intermediate, followed by transfer of the D-alanyl residue as a thiol ester to the phosphopantheinyl prosthetic group of the Dcp. D-alanylation of LTA plays an important role in modulating the properties of the cell wall in Gram-positive bacteria, influencing the net charge of the cell wall.</text>
</comment>
<comment type="caution">
    <text evidence="8">The sequence shown here is derived from an EMBL/GenBank/DDBJ whole genome shotgun (WGS) entry which is preliminary data.</text>
</comment>